<dbReference type="OrthoDB" id="8684941at2"/>
<dbReference type="EMBL" id="CP015118">
    <property type="protein sequence ID" value="ARN20671.1"/>
    <property type="molecule type" value="Genomic_DNA"/>
</dbReference>
<evidence type="ECO:0000313" key="2">
    <source>
        <dbReference type="EMBL" id="ARN20671.1"/>
    </source>
</evidence>
<dbReference type="RefSeq" id="WP_085750949.1">
    <property type="nucleotide sequence ID" value="NZ_BSPR01000007.1"/>
</dbReference>
<proteinExistence type="predicted"/>
<evidence type="ECO:0000259" key="1">
    <source>
        <dbReference type="Pfam" id="PF23296"/>
    </source>
</evidence>
<dbReference type="Proteomes" id="UP000193427">
    <property type="component" value="Chromosome"/>
</dbReference>
<dbReference type="Pfam" id="PF23296">
    <property type="entry name" value="DUF7079"/>
    <property type="match status" value="1"/>
</dbReference>
<reference evidence="2 3" key="1">
    <citation type="submission" date="2016-04" db="EMBL/GenBank/DDBJ databases">
        <title>Complete genome sequence of natural rubber-degrading, novel Gram-negative bacterium, Rhizobacter gummiphilus strain NS21.</title>
        <authorList>
            <person name="Tabata M."/>
            <person name="Kasai D."/>
            <person name="Fukuda M."/>
        </authorList>
    </citation>
    <scope>NUCLEOTIDE SEQUENCE [LARGE SCALE GENOMIC DNA]</scope>
    <source>
        <strain evidence="2 3">NS21</strain>
    </source>
</reference>
<dbReference type="AlphaFoldDB" id="A0A1W6L8L7"/>
<dbReference type="KEGG" id="rgu:A4W93_12620"/>
<organism evidence="2 3">
    <name type="scientific">Piscinibacter gummiphilus</name>
    <dbReference type="NCBI Taxonomy" id="946333"/>
    <lineage>
        <taxon>Bacteria</taxon>
        <taxon>Pseudomonadati</taxon>
        <taxon>Pseudomonadota</taxon>
        <taxon>Betaproteobacteria</taxon>
        <taxon>Burkholderiales</taxon>
        <taxon>Sphaerotilaceae</taxon>
        <taxon>Piscinibacter</taxon>
    </lineage>
</organism>
<gene>
    <name evidence="2" type="ORF">A4W93_12620</name>
</gene>
<sequence length="126" mass="13960">MLSEADVAARLPAWCALSELFVDTEFDDAARDRMADALRATGLPVATLDRILRDEVAPVFHANVFAGNWTGWTDDEVRRLVTAHLARQDGAVARLARPLRPLLHRVRMAGFEDDWNAVKARLAVPG</sequence>
<dbReference type="STRING" id="946333.A4W93_12620"/>
<name>A0A1W6L8L7_9BURK</name>
<protein>
    <recommendedName>
        <fullName evidence="1">DUF7079 domain-containing protein</fullName>
    </recommendedName>
</protein>
<feature type="domain" description="DUF7079" evidence="1">
    <location>
        <begin position="9"/>
        <end position="121"/>
    </location>
</feature>
<evidence type="ECO:0000313" key="3">
    <source>
        <dbReference type="Proteomes" id="UP000193427"/>
    </source>
</evidence>
<keyword evidence="3" id="KW-1185">Reference proteome</keyword>
<accession>A0A1W6L8L7</accession>
<dbReference type="InterPro" id="IPR055507">
    <property type="entry name" value="DUF7079"/>
</dbReference>